<evidence type="ECO:0000313" key="1">
    <source>
        <dbReference type="EMBL" id="KAL0160702.1"/>
    </source>
</evidence>
<sequence>LVLKLKALMLDNKLPSYQERVTSLTFSTEHSSTHLDMNVPSDDKEQFVSFMIGMG</sequence>
<feature type="non-terminal residue" evidence="1">
    <location>
        <position position="1"/>
    </location>
</feature>
<organism evidence="1 2">
    <name type="scientific">Cirrhinus mrigala</name>
    <name type="common">Mrigala</name>
    <dbReference type="NCBI Taxonomy" id="683832"/>
    <lineage>
        <taxon>Eukaryota</taxon>
        <taxon>Metazoa</taxon>
        <taxon>Chordata</taxon>
        <taxon>Craniata</taxon>
        <taxon>Vertebrata</taxon>
        <taxon>Euteleostomi</taxon>
        <taxon>Actinopterygii</taxon>
        <taxon>Neopterygii</taxon>
        <taxon>Teleostei</taxon>
        <taxon>Ostariophysi</taxon>
        <taxon>Cypriniformes</taxon>
        <taxon>Cyprinidae</taxon>
        <taxon>Labeoninae</taxon>
        <taxon>Labeonini</taxon>
        <taxon>Cirrhinus</taxon>
    </lineage>
</organism>
<dbReference type="AlphaFoldDB" id="A0ABD0NGC2"/>
<reference evidence="1 2" key="1">
    <citation type="submission" date="2024-05" db="EMBL/GenBank/DDBJ databases">
        <title>Genome sequencing and assembly of Indian major carp, Cirrhinus mrigala (Hamilton, 1822).</title>
        <authorList>
            <person name="Mohindra V."/>
            <person name="Chowdhury L.M."/>
            <person name="Lal K."/>
            <person name="Jena J.K."/>
        </authorList>
    </citation>
    <scope>NUCLEOTIDE SEQUENCE [LARGE SCALE GENOMIC DNA]</scope>
    <source>
        <strain evidence="1">CM1030</strain>
        <tissue evidence="1">Blood</tissue>
    </source>
</reference>
<accession>A0ABD0NGC2</accession>
<name>A0ABD0NGC2_CIRMR</name>
<evidence type="ECO:0000313" key="2">
    <source>
        <dbReference type="Proteomes" id="UP001529510"/>
    </source>
</evidence>
<dbReference type="Proteomes" id="UP001529510">
    <property type="component" value="Unassembled WGS sequence"/>
</dbReference>
<protein>
    <submittedName>
        <fullName evidence="1">Uncharacterized protein</fullName>
    </submittedName>
</protein>
<gene>
    <name evidence="1" type="ORF">M9458_044427</name>
</gene>
<proteinExistence type="predicted"/>
<comment type="caution">
    <text evidence="1">The sequence shown here is derived from an EMBL/GenBank/DDBJ whole genome shotgun (WGS) entry which is preliminary data.</text>
</comment>
<keyword evidence="2" id="KW-1185">Reference proteome</keyword>
<feature type="non-terminal residue" evidence="1">
    <location>
        <position position="55"/>
    </location>
</feature>
<dbReference type="EMBL" id="JAMKFB020000022">
    <property type="protein sequence ID" value="KAL0160702.1"/>
    <property type="molecule type" value="Genomic_DNA"/>
</dbReference>